<dbReference type="InterPro" id="IPR029016">
    <property type="entry name" value="GAF-like_dom_sf"/>
</dbReference>
<evidence type="ECO:0000256" key="7">
    <source>
        <dbReference type="ARBA" id="ARBA00034247"/>
    </source>
</evidence>
<proteinExistence type="predicted"/>
<dbReference type="InterPro" id="IPR043128">
    <property type="entry name" value="Rev_trsase/Diguanyl_cyclase"/>
</dbReference>
<dbReference type="Gene3D" id="3.30.70.270">
    <property type="match status" value="1"/>
</dbReference>
<evidence type="ECO:0000313" key="11">
    <source>
        <dbReference type="EMBL" id="RUO44584.1"/>
    </source>
</evidence>
<evidence type="ECO:0000256" key="6">
    <source>
        <dbReference type="ARBA" id="ARBA00023170"/>
    </source>
</evidence>
<dbReference type="SUPFAM" id="SSF55781">
    <property type="entry name" value="GAF domain-like"/>
    <property type="match status" value="2"/>
</dbReference>
<evidence type="ECO:0000256" key="1">
    <source>
        <dbReference type="ARBA" id="ARBA00001946"/>
    </source>
</evidence>
<dbReference type="Gene3D" id="3.30.450.270">
    <property type="match status" value="1"/>
</dbReference>
<keyword evidence="6" id="KW-0675">Receptor</keyword>
<dbReference type="Pfam" id="PF00990">
    <property type="entry name" value="GGDEF"/>
    <property type="match status" value="1"/>
</dbReference>
<evidence type="ECO:0000256" key="5">
    <source>
        <dbReference type="ARBA" id="ARBA00022991"/>
    </source>
</evidence>
<gene>
    <name evidence="11" type="ORF">CWE23_00670</name>
</gene>
<dbReference type="PRINTS" id="PR01033">
    <property type="entry name" value="PHYTOCHROME"/>
</dbReference>
<dbReference type="InterPro" id="IPR016132">
    <property type="entry name" value="Phyto_chromo_attachment"/>
</dbReference>
<dbReference type="GO" id="GO:1902201">
    <property type="term" value="P:negative regulation of bacterial-type flagellum-dependent cell motility"/>
    <property type="evidence" value="ECO:0007669"/>
    <property type="project" value="TreeGrafter"/>
</dbReference>
<dbReference type="GO" id="GO:0052621">
    <property type="term" value="F:diguanylate cyclase activity"/>
    <property type="evidence" value="ECO:0007669"/>
    <property type="project" value="UniProtKB-EC"/>
</dbReference>
<dbReference type="Pfam" id="PF01590">
    <property type="entry name" value="GAF"/>
    <property type="match status" value="1"/>
</dbReference>
<dbReference type="GO" id="GO:0009584">
    <property type="term" value="P:detection of visible light"/>
    <property type="evidence" value="ECO:0007669"/>
    <property type="project" value="InterPro"/>
</dbReference>
<keyword evidence="3" id="KW-0600">Photoreceptor protein</keyword>
<dbReference type="Gene3D" id="3.30.450.40">
    <property type="match status" value="1"/>
</dbReference>
<evidence type="ECO:0000256" key="3">
    <source>
        <dbReference type="ARBA" id="ARBA00022543"/>
    </source>
</evidence>
<dbReference type="InterPro" id="IPR029787">
    <property type="entry name" value="Nucleotide_cyclase"/>
</dbReference>
<evidence type="ECO:0000256" key="8">
    <source>
        <dbReference type="SAM" id="Coils"/>
    </source>
</evidence>
<dbReference type="Pfam" id="PF08446">
    <property type="entry name" value="PAS_2"/>
    <property type="match status" value="1"/>
</dbReference>
<keyword evidence="8" id="KW-0175">Coiled coil</keyword>
<sequence>MAEQPNDDINWEQALANCAKEPIHIPGAVQSHGALLAFNSDLSTLLVASENCDQFLQQPLATLFAEPLAETLPSCFLAELERTRQRLGYGYETDSFEYTFAATAIDAFCTVYQLRQSNGQRLLVVEIEPLYVKLAGDFTSTVRHQFDRLRRCKTEQQTLEQLVRSAAEISDFERILVYRFDSEWNGEVVAEHLQEDNLDSYVGQHFPASDIPSQVRDMYHVNAVRKIASSTAPPHQLLQNPALEQALEPLDLSQGTLRAVSPMHAGYMQNMGVSRSLSVAIFDENRLWGLLSCHGVRPARTNPYQRHALHSLVLMASQRLMLQRQYQAIAFLDRVEESRKALLDPDKDIMAPAQLLASQGKHWLNLFQVETVVLAHGKDVSHCGDELELWRVSQLVEWLHKYHWVTGLFSSRDLADSDCAEIFRGSPFCGLLAVSMPYEKKLNGWLLMLRREAVEVKSWAGRPEKTETQQFQGKTVLSPRRSFAGWQETLKGRSLEWTDEQKQAARTLAEDLAIGASAYQIEELNERLQQANKRLEHLVHTDALTQLWNRYHMEQTLDTELSRAQRHQHALSVIIFDIDNFKQVNDTYGHDVGDQVLKGIAKALKPTMRDTDALGRWGGEEFLVIVPESDLAQARELAERLRQVLMGLEFDKAGVVTASFGVASLDAGDSRSKLIRRADQALYRAKNQGRNRVAAEQ</sequence>
<dbReference type="AlphaFoldDB" id="A0AA94JDC5"/>
<dbReference type="CDD" id="cd01949">
    <property type="entry name" value="GGDEF"/>
    <property type="match status" value="1"/>
</dbReference>
<dbReference type="FunFam" id="3.30.70.270:FF:000001">
    <property type="entry name" value="Diguanylate cyclase domain protein"/>
    <property type="match status" value="1"/>
</dbReference>
<keyword evidence="12" id="KW-1185">Reference proteome</keyword>
<dbReference type="PANTHER" id="PTHR45138">
    <property type="entry name" value="REGULATORY COMPONENTS OF SENSORY TRANSDUCTION SYSTEM"/>
    <property type="match status" value="1"/>
</dbReference>
<evidence type="ECO:0000256" key="2">
    <source>
        <dbReference type="ARBA" id="ARBA00012528"/>
    </source>
</evidence>
<dbReference type="InterPro" id="IPR003018">
    <property type="entry name" value="GAF"/>
</dbReference>
<dbReference type="SMART" id="SM00065">
    <property type="entry name" value="GAF"/>
    <property type="match status" value="1"/>
</dbReference>
<comment type="catalytic activity">
    <reaction evidence="7">
        <text>2 GTP = 3',3'-c-di-GMP + 2 diphosphate</text>
        <dbReference type="Rhea" id="RHEA:24898"/>
        <dbReference type="ChEBI" id="CHEBI:33019"/>
        <dbReference type="ChEBI" id="CHEBI:37565"/>
        <dbReference type="ChEBI" id="CHEBI:58805"/>
        <dbReference type="EC" id="2.7.7.65"/>
    </reaction>
</comment>
<organism evidence="11 12">
    <name type="scientific">Idiomarina aquatica</name>
    <dbReference type="NCBI Taxonomy" id="1327752"/>
    <lineage>
        <taxon>Bacteria</taxon>
        <taxon>Pseudomonadati</taxon>
        <taxon>Pseudomonadota</taxon>
        <taxon>Gammaproteobacteria</taxon>
        <taxon>Alteromonadales</taxon>
        <taxon>Idiomarinaceae</taxon>
        <taxon>Idiomarina</taxon>
    </lineage>
</organism>
<dbReference type="InterPro" id="IPR013654">
    <property type="entry name" value="PAS_2"/>
</dbReference>
<evidence type="ECO:0000259" key="9">
    <source>
        <dbReference type="PROSITE" id="PS50046"/>
    </source>
</evidence>
<feature type="domain" description="GGDEF" evidence="10">
    <location>
        <begin position="569"/>
        <end position="697"/>
    </location>
</feature>
<evidence type="ECO:0000256" key="4">
    <source>
        <dbReference type="ARBA" id="ARBA00022606"/>
    </source>
</evidence>
<evidence type="ECO:0000313" key="12">
    <source>
        <dbReference type="Proteomes" id="UP000286680"/>
    </source>
</evidence>
<dbReference type="EC" id="2.7.7.65" evidence="2"/>
<dbReference type="InterPro" id="IPR013515">
    <property type="entry name" value="Phytochrome_cen-reg"/>
</dbReference>
<accession>A0AA94JDC5</accession>
<comment type="caution">
    <text evidence="11">The sequence shown here is derived from an EMBL/GenBank/DDBJ whole genome shotgun (WGS) entry which is preliminary data.</text>
</comment>
<comment type="cofactor">
    <cofactor evidence="1">
        <name>Mg(2+)</name>
        <dbReference type="ChEBI" id="CHEBI:18420"/>
    </cofactor>
</comment>
<dbReference type="NCBIfam" id="TIGR00254">
    <property type="entry name" value="GGDEF"/>
    <property type="match status" value="1"/>
</dbReference>
<dbReference type="InterPro" id="IPR043150">
    <property type="entry name" value="Phytochrome_PHY_sf"/>
</dbReference>
<dbReference type="Gene3D" id="3.30.450.20">
    <property type="entry name" value="PAS domain"/>
    <property type="match status" value="1"/>
</dbReference>
<dbReference type="GO" id="GO:0009881">
    <property type="term" value="F:photoreceptor activity"/>
    <property type="evidence" value="ECO:0007669"/>
    <property type="project" value="UniProtKB-KW"/>
</dbReference>
<dbReference type="InterPro" id="IPR035965">
    <property type="entry name" value="PAS-like_dom_sf"/>
</dbReference>
<dbReference type="InterPro" id="IPR000160">
    <property type="entry name" value="GGDEF_dom"/>
</dbReference>
<feature type="coiled-coil region" evidence="8">
    <location>
        <begin position="514"/>
        <end position="541"/>
    </location>
</feature>
<dbReference type="PROSITE" id="PS50887">
    <property type="entry name" value="GGDEF"/>
    <property type="match status" value="1"/>
</dbReference>
<keyword evidence="5" id="KW-0157">Chromophore</keyword>
<protein>
    <recommendedName>
        <fullName evidence="2">diguanylate cyclase</fullName>
        <ecNumber evidence="2">2.7.7.65</ecNumber>
    </recommendedName>
</protein>
<reference evidence="12" key="1">
    <citation type="journal article" date="2018" name="Front. Microbiol.">
        <title>Genome-Based Analysis Reveals the Taxonomy and Diversity of the Family Idiomarinaceae.</title>
        <authorList>
            <person name="Liu Y."/>
            <person name="Lai Q."/>
            <person name="Shao Z."/>
        </authorList>
    </citation>
    <scope>NUCLEOTIDE SEQUENCE [LARGE SCALE GENOMIC DNA]</scope>
    <source>
        <strain evidence="12">SN-14</strain>
    </source>
</reference>
<dbReference type="GO" id="GO:0043709">
    <property type="term" value="P:cell adhesion involved in single-species biofilm formation"/>
    <property type="evidence" value="ECO:0007669"/>
    <property type="project" value="TreeGrafter"/>
</dbReference>
<dbReference type="GO" id="GO:0006355">
    <property type="term" value="P:regulation of DNA-templated transcription"/>
    <property type="evidence" value="ECO:0007669"/>
    <property type="project" value="InterPro"/>
</dbReference>
<name>A0AA94JDC5_9GAMM</name>
<dbReference type="EMBL" id="PIPS01000001">
    <property type="protein sequence ID" value="RUO44584.1"/>
    <property type="molecule type" value="Genomic_DNA"/>
</dbReference>
<dbReference type="SUPFAM" id="SSF55073">
    <property type="entry name" value="Nucleotide cyclase"/>
    <property type="match status" value="1"/>
</dbReference>
<dbReference type="InterPro" id="IPR001294">
    <property type="entry name" value="Phytochrome"/>
</dbReference>
<dbReference type="Pfam" id="PF00360">
    <property type="entry name" value="PHY"/>
    <property type="match status" value="1"/>
</dbReference>
<dbReference type="SMART" id="SM00267">
    <property type="entry name" value="GGDEF"/>
    <property type="match status" value="1"/>
</dbReference>
<dbReference type="RefSeq" id="WP_105306278.1">
    <property type="nucleotide sequence ID" value="NZ_PIPS01000001.1"/>
</dbReference>
<dbReference type="InterPro" id="IPR050469">
    <property type="entry name" value="Diguanylate_Cyclase"/>
</dbReference>
<evidence type="ECO:0000259" key="10">
    <source>
        <dbReference type="PROSITE" id="PS50887"/>
    </source>
</evidence>
<dbReference type="GO" id="GO:0005886">
    <property type="term" value="C:plasma membrane"/>
    <property type="evidence" value="ECO:0007669"/>
    <property type="project" value="TreeGrafter"/>
</dbReference>
<feature type="domain" description="Phytochrome chromophore attachment site" evidence="9">
    <location>
        <begin position="154"/>
        <end position="315"/>
    </location>
</feature>
<keyword evidence="4" id="KW-0716">Sensory transduction</keyword>
<dbReference type="Proteomes" id="UP000286680">
    <property type="component" value="Unassembled WGS sequence"/>
</dbReference>
<dbReference type="SUPFAM" id="SSF55785">
    <property type="entry name" value="PYP-like sensor domain (PAS domain)"/>
    <property type="match status" value="1"/>
</dbReference>
<dbReference type="PANTHER" id="PTHR45138:SF9">
    <property type="entry name" value="DIGUANYLATE CYCLASE DGCM-RELATED"/>
    <property type="match status" value="1"/>
</dbReference>
<dbReference type="PROSITE" id="PS50046">
    <property type="entry name" value="PHYTOCHROME_2"/>
    <property type="match status" value="1"/>
</dbReference>